<dbReference type="EMBL" id="JAUSTR010000004">
    <property type="protein sequence ID" value="MDQ0162515.1"/>
    <property type="molecule type" value="Genomic_DNA"/>
</dbReference>
<protein>
    <submittedName>
        <fullName evidence="1">Uncharacterized protein</fullName>
    </submittedName>
</protein>
<proteinExistence type="predicted"/>
<organism evidence="1 2">
    <name type="scientific">Aeribacillus alveayuensis</name>
    <dbReference type="NCBI Taxonomy" id="279215"/>
    <lineage>
        <taxon>Bacteria</taxon>
        <taxon>Bacillati</taxon>
        <taxon>Bacillota</taxon>
        <taxon>Bacilli</taxon>
        <taxon>Bacillales</taxon>
        <taxon>Bacillaceae</taxon>
        <taxon>Aeribacillus</taxon>
    </lineage>
</organism>
<dbReference type="RefSeq" id="WP_419151923.1">
    <property type="nucleotide sequence ID" value="NZ_JAUSTR010000004.1"/>
</dbReference>
<name>A0ABT9VNS1_9BACI</name>
<keyword evidence="2" id="KW-1185">Reference proteome</keyword>
<accession>A0ABT9VNS1</accession>
<reference evidence="1 2" key="1">
    <citation type="submission" date="2023-07" db="EMBL/GenBank/DDBJ databases">
        <title>Genomic Encyclopedia of Type Strains, Phase IV (KMG-IV): sequencing the most valuable type-strain genomes for metagenomic binning, comparative biology and taxonomic classification.</title>
        <authorList>
            <person name="Goeker M."/>
        </authorList>
    </citation>
    <scope>NUCLEOTIDE SEQUENCE [LARGE SCALE GENOMIC DNA]</scope>
    <source>
        <strain evidence="1 2">DSM 19092</strain>
    </source>
</reference>
<sequence>MDLTIKYGDKTIGKIPYHSLAIFHFICNQIGIKAEFDLAKREMSLYSSLHDKIIYLEYEKKYDEGINRQIVSNIQHFLSDCGANIKIHDQFTFIENKDFSIQLAIGKNNMLNETDRLMIIHNLQGMNQDVMYKLDRELQQFQIEHVFKKQLNSHLFPNLKVLGRIPDQSEQRINEFSEKLALSLTSTILHFYLKRHPLSSLLYLPVEWFNLQSFLSNSSTKEKQTTERANLIKTTEDDEIRKPVSNHRTVPRKKSAELFFDYTVYPFDKEERLLVLGDLHIKNTGDAPLFNPVICLKVDPIDCIKFRGQIIPPDMVEGLGVQGDREVKGWKYLDEDWFEKAQEQGEIWIAPINRMMIPPNHIQSLNNFQFTIKQPENKKQAVIDGFVYFKNEQLKIRSNNRMTFTFKTK</sequence>
<gene>
    <name evidence="1" type="ORF">J2S06_001592</name>
</gene>
<dbReference type="Proteomes" id="UP001225646">
    <property type="component" value="Unassembled WGS sequence"/>
</dbReference>
<evidence type="ECO:0000313" key="1">
    <source>
        <dbReference type="EMBL" id="MDQ0162515.1"/>
    </source>
</evidence>
<comment type="caution">
    <text evidence="1">The sequence shown here is derived from an EMBL/GenBank/DDBJ whole genome shotgun (WGS) entry which is preliminary data.</text>
</comment>
<evidence type="ECO:0000313" key="2">
    <source>
        <dbReference type="Proteomes" id="UP001225646"/>
    </source>
</evidence>